<feature type="transmembrane region" description="Helical" evidence="1">
    <location>
        <begin position="12"/>
        <end position="31"/>
    </location>
</feature>
<dbReference type="EMBL" id="NVQR01000163">
    <property type="protein sequence ID" value="PCH58444.1"/>
    <property type="molecule type" value="Genomic_DNA"/>
</dbReference>
<keyword evidence="1" id="KW-1133">Transmembrane helix</keyword>
<protein>
    <submittedName>
        <fullName evidence="2">Uncharacterized protein</fullName>
    </submittedName>
</protein>
<comment type="caution">
    <text evidence="2">The sequence shown here is derived from an EMBL/GenBank/DDBJ whole genome shotgun (WGS) entry which is preliminary data.</text>
</comment>
<keyword evidence="1" id="KW-0812">Transmembrane</keyword>
<gene>
    <name evidence="2" type="ORF">COC19_08480</name>
</gene>
<dbReference type="Proteomes" id="UP000218172">
    <property type="component" value="Unassembled WGS sequence"/>
</dbReference>
<accession>A0A2A4MFE8</accession>
<keyword evidence="1" id="KW-0472">Membrane</keyword>
<dbReference type="AlphaFoldDB" id="A0A2A4MFE8"/>
<reference evidence="3" key="1">
    <citation type="submission" date="2017-08" db="EMBL/GenBank/DDBJ databases">
        <title>A dynamic microbial community with high functional redundancy inhabits the cold, oxic subseafloor aquifer.</title>
        <authorList>
            <person name="Tully B.J."/>
            <person name="Wheat C.G."/>
            <person name="Glazer B.T."/>
            <person name="Huber J.A."/>
        </authorList>
    </citation>
    <scope>NUCLEOTIDE SEQUENCE [LARGE SCALE GENOMIC DNA]</scope>
</reference>
<evidence type="ECO:0000313" key="2">
    <source>
        <dbReference type="EMBL" id="PCH58444.1"/>
    </source>
</evidence>
<organism evidence="2 3">
    <name type="scientific">SAR86 cluster bacterium</name>
    <dbReference type="NCBI Taxonomy" id="2030880"/>
    <lineage>
        <taxon>Bacteria</taxon>
        <taxon>Pseudomonadati</taxon>
        <taxon>Pseudomonadota</taxon>
        <taxon>Gammaproteobacteria</taxon>
        <taxon>SAR86 cluster</taxon>
    </lineage>
</organism>
<name>A0A2A4MFE8_9GAMM</name>
<proteinExistence type="predicted"/>
<evidence type="ECO:0000256" key="1">
    <source>
        <dbReference type="SAM" id="Phobius"/>
    </source>
</evidence>
<sequence>MQKLVDPLLQSQYKGIVLAALLALMVALISIQSSGISRIGDDGGSGMGGTGFTNGSDSSGSGFGGTGFQAFIGVDDSTPTNEVIIITRPSNIEPIASSANTLEAKIVAHQAPLQLPTSLRRSDQITQDSSALQISEVIQTDLQKQLEFYSNEGFIADNYFDEPQKIEINLEQSLQHTANEINLEISNAQDSSPNHRPDASANRNQWSVFEEYLNNRAEQLIGREEQTTASNPVELAGISKERRSALSKRIQRPQLPPLQRIRPIERMTVLPPRVLPMRL</sequence>
<evidence type="ECO:0000313" key="3">
    <source>
        <dbReference type="Proteomes" id="UP000218172"/>
    </source>
</evidence>